<name>A0AAV1GY53_XYRNO</name>
<dbReference type="Proteomes" id="UP001178508">
    <property type="component" value="Chromosome 17"/>
</dbReference>
<organism evidence="1 2">
    <name type="scientific">Xyrichtys novacula</name>
    <name type="common">Pearly razorfish</name>
    <name type="synonym">Hemipteronotus novacula</name>
    <dbReference type="NCBI Taxonomy" id="13765"/>
    <lineage>
        <taxon>Eukaryota</taxon>
        <taxon>Metazoa</taxon>
        <taxon>Chordata</taxon>
        <taxon>Craniata</taxon>
        <taxon>Vertebrata</taxon>
        <taxon>Euteleostomi</taxon>
        <taxon>Actinopterygii</taxon>
        <taxon>Neopterygii</taxon>
        <taxon>Teleostei</taxon>
        <taxon>Neoteleostei</taxon>
        <taxon>Acanthomorphata</taxon>
        <taxon>Eupercaria</taxon>
        <taxon>Labriformes</taxon>
        <taxon>Labridae</taxon>
        <taxon>Xyrichtys</taxon>
    </lineage>
</organism>
<accession>A0AAV1GY53</accession>
<proteinExistence type="predicted"/>
<evidence type="ECO:0000313" key="2">
    <source>
        <dbReference type="Proteomes" id="UP001178508"/>
    </source>
</evidence>
<reference evidence="1" key="1">
    <citation type="submission" date="2023-08" db="EMBL/GenBank/DDBJ databases">
        <authorList>
            <person name="Alioto T."/>
            <person name="Alioto T."/>
            <person name="Gomez Garrido J."/>
        </authorList>
    </citation>
    <scope>NUCLEOTIDE SEQUENCE</scope>
</reference>
<dbReference type="EMBL" id="OY660880">
    <property type="protein sequence ID" value="CAJ1077716.1"/>
    <property type="molecule type" value="Genomic_DNA"/>
</dbReference>
<keyword evidence="2" id="KW-1185">Reference proteome</keyword>
<evidence type="ECO:0000313" key="1">
    <source>
        <dbReference type="EMBL" id="CAJ1077716.1"/>
    </source>
</evidence>
<gene>
    <name evidence="1" type="ORF">XNOV1_A039993</name>
</gene>
<sequence length="121" mass="13575">MVSCLSFSFSYRSCTICFFCVSQKGALLWMIARNFMTHYLSVFIKTFDVNFILVFECIPGGLPKSTGCILQGTGLSGENAQFIICWKMSVQTENMIFYPQSDKGVCFLISKSSLSPEGTLW</sequence>
<protein>
    <submittedName>
        <fullName evidence="1">Uncharacterized protein</fullName>
    </submittedName>
</protein>
<dbReference type="AlphaFoldDB" id="A0AAV1GY53"/>